<feature type="non-terminal residue" evidence="2">
    <location>
        <position position="1"/>
    </location>
</feature>
<organism evidence="2 3">
    <name type="scientific">Rotaria sordida</name>
    <dbReference type="NCBI Taxonomy" id="392033"/>
    <lineage>
        <taxon>Eukaryota</taxon>
        <taxon>Metazoa</taxon>
        <taxon>Spiralia</taxon>
        <taxon>Gnathifera</taxon>
        <taxon>Rotifera</taxon>
        <taxon>Eurotatoria</taxon>
        <taxon>Bdelloidea</taxon>
        <taxon>Philodinida</taxon>
        <taxon>Philodinidae</taxon>
        <taxon>Rotaria</taxon>
    </lineage>
</organism>
<reference evidence="2" key="1">
    <citation type="submission" date="2021-02" db="EMBL/GenBank/DDBJ databases">
        <authorList>
            <person name="Nowell W R."/>
        </authorList>
    </citation>
    <scope>NUCLEOTIDE SEQUENCE</scope>
</reference>
<evidence type="ECO:0000256" key="1">
    <source>
        <dbReference type="SAM" id="MobiDB-lite"/>
    </source>
</evidence>
<name>A0A820H9R5_9BILA</name>
<comment type="caution">
    <text evidence="2">The sequence shown here is derived from an EMBL/GenBank/DDBJ whole genome shotgun (WGS) entry which is preliminary data.</text>
</comment>
<evidence type="ECO:0000313" key="2">
    <source>
        <dbReference type="EMBL" id="CAF4290109.1"/>
    </source>
</evidence>
<dbReference type="Proteomes" id="UP000663823">
    <property type="component" value="Unassembled WGS sequence"/>
</dbReference>
<accession>A0A820H9R5</accession>
<evidence type="ECO:0000313" key="3">
    <source>
        <dbReference type="Proteomes" id="UP000663823"/>
    </source>
</evidence>
<proteinExistence type="predicted"/>
<sequence>IEHTGAKQACIVRCSISPESRSIHREIKTVQAPQPPSPQPNFVPVNLNSK</sequence>
<dbReference type="EMBL" id="CAJOAX010043762">
    <property type="protein sequence ID" value="CAF4290109.1"/>
    <property type="molecule type" value="Genomic_DNA"/>
</dbReference>
<dbReference type="AlphaFoldDB" id="A0A820H9R5"/>
<feature type="region of interest" description="Disordered" evidence="1">
    <location>
        <begin position="28"/>
        <end position="50"/>
    </location>
</feature>
<protein>
    <submittedName>
        <fullName evidence="2">Uncharacterized protein</fullName>
    </submittedName>
</protein>
<gene>
    <name evidence="2" type="ORF">OTI717_LOCUS41705</name>
</gene>